<evidence type="ECO:0000313" key="7">
    <source>
        <dbReference type="EMBL" id="CAK9439349.1"/>
    </source>
</evidence>
<evidence type="ECO:0000256" key="1">
    <source>
        <dbReference type="ARBA" id="ARBA00005634"/>
    </source>
</evidence>
<dbReference type="Gene3D" id="3.50.30.30">
    <property type="match status" value="1"/>
</dbReference>
<dbReference type="Pfam" id="PF02225">
    <property type="entry name" value="PA"/>
    <property type="match status" value="1"/>
</dbReference>
<feature type="domain" description="Transferrin receptor-like dimerisation" evidence="5">
    <location>
        <begin position="664"/>
        <end position="780"/>
    </location>
</feature>
<dbReference type="CDD" id="cd08022">
    <property type="entry name" value="M28_PSMA_like"/>
    <property type="match status" value="1"/>
</dbReference>
<sequence length="782" mass="88337">MNEKPAGERKERVGKKWDYRSITLTTVASFALLCIYYLRFPNLSFADYGEKLLDPEAILLQSLEVNLAANWSKKYSAEAHLAGTNYPLVEWTEEKFKEYGFDTTIDPYEILVSYPKDHDLKLLDSKGKVVYQAPLQEDVIDEDPTTHNDTVPTFLGYAASGNVTGNYVYANYGTREDFEKLANEGIDVKGHIVVVRYGKIFRGLKVKFAQDLGAIGVLIYSDPGDDYGLTPANGYEQYPKGPARQESSVQRGSVQFLGGEGSAPGDPTTPGYASKPGVHREDPHTSIGRIPVLPISYREVKPILHKLNGHGAKIAGFEGELEGFDYSTGPSKFELNLYNEQDFNITTLWNVYGEIEGEKSNEVIILGNHRDAWIKGGAGDPNSGSSTLLEVARALGDLKKAGHKFKRTIILHSYDGEEYGLLGSTEQGEYFAKKYQREVVAYLNLDVSVSGKNFNLESSPVLNELLFDVAKKLEYPKGGSLYDHYVENHGGEKIRTLGSGSDYTVYLEHLGIPSVDMGFGGGKGDPIYHYHSNYDSYHWMEKFGDEGFVYHNLCAKYLGLLALALSEKEVIYFNLNSYASGLIEYYNKTLEKIPTGWLNQSVSSLGLGKFDLDEYKFIKEVTMNRYVEPMCRMMQMRITSGCEDPETDSDQSLEGLLNHTYHQLKFLSNSTKGFDLASKDLQFRFETIKDLPFWQRIKLHFRIKHQNLALKYFERNFLHLKGLHKRPWFKHIVFASGRFTGYAGQNLPGLNEAIEDADFERFVEWVGILNRKVSRVANRLLH</sequence>
<evidence type="ECO:0000259" key="4">
    <source>
        <dbReference type="Pfam" id="PF02225"/>
    </source>
</evidence>
<dbReference type="SUPFAM" id="SSF53187">
    <property type="entry name" value="Zn-dependent exopeptidases"/>
    <property type="match status" value="1"/>
</dbReference>
<comment type="similarity">
    <text evidence="1">Belongs to the peptidase M28 family. M28B subfamily.</text>
</comment>
<dbReference type="PANTHER" id="PTHR10404">
    <property type="entry name" value="N-ACETYLATED-ALPHA-LINKED ACIDIC DIPEPTIDASE"/>
    <property type="match status" value="1"/>
</dbReference>
<evidence type="ECO:0000259" key="5">
    <source>
        <dbReference type="Pfam" id="PF04253"/>
    </source>
</evidence>
<dbReference type="RefSeq" id="XP_066830452.1">
    <property type="nucleotide sequence ID" value="XM_066973633.1"/>
</dbReference>
<dbReference type="InterPro" id="IPR007484">
    <property type="entry name" value="Peptidase_M28"/>
</dbReference>
<dbReference type="GeneID" id="92208710"/>
<protein>
    <recommendedName>
        <fullName evidence="9">Vacuolar membrane protease</fullName>
    </recommendedName>
</protein>
<feature type="domain" description="PA" evidence="4">
    <location>
        <begin position="163"/>
        <end position="241"/>
    </location>
</feature>
<dbReference type="Proteomes" id="UP001497383">
    <property type="component" value="Chromosome 4"/>
</dbReference>
<organism evidence="7 8">
    <name type="scientific">Lodderomyces beijingensis</name>
    <dbReference type="NCBI Taxonomy" id="1775926"/>
    <lineage>
        <taxon>Eukaryota</taxon>
        <taxon>Fungi</taxon>
        <taxon>Dikarya</taxon>
        <taxon>Ascomycota</taxon>
        <taxon>Saccharomycotina</taxon>
        <taxon>Pichiomycetes</taxon>
        <taxon>Debaryomycetaceae</taxon>
        <taxon>Candida/Lodderomyces clade</taxon>
        <taxon>Lodderomyces</taxon>
    </lineage>
</organism>
<dbReference type="SUPFAM" id="SSF47672">
    <property type="entry name" value="Transferrin receptor-like dimerisation domain"/>
    <property type="match status" value="1"/>
</dbReference>
<dbReference type="EMBL" id="OZ022408">
    <property type="protein sequence ID" value="CAK9439349.1"/>
    <property type="molecule type" value="Genomic_DNA"/>
</dbReference>
<feature type="region of interest" description="Disordered" evidence="2">
    <location>
        <begin position="230"/>
        <end position="286"/>
    </location>
</feature>
<evidence type="ECO:0008006" key="9">
    <source>
        <dbReference type="Google" id="ProtNLM"/>
    </source>
</evidence>
<feature type="transmembrane region" description="Helical" evidence="3">
    <location>
        <begin position="21"/>
        <end position="38"/>
    </location>
</feature>
<feature type="domain" description="Peptidase M28" evidence="6">
    <location>
        <begin position="350"/>
        <end position="538"/>
    </location>
</feature>
<dbReference type="InterPro" id="IPR003137">
    <property type="entry name" value="PA_domain"/>
</dbReference>
<dbReference type="Gene3D" id="3.40.630.10">
    <property type="entry name" value="Zn peptidases"/>
    <property type="match status" value="1"/>
</dbReference>
<reference evidence="7 8" key="1">
    <citation type="submission" date="2024-03" db="EMBL/GenBank/DDBJ databases">
        <authorList>
            <person name="Brejova B."/>
        </authorList>
    </citation>
    <scope>NUCLEOTIDE SEQUENCE [LARGE SCALE GENOMIC DNA]</scope>
    <source>
        <strain evidence="7 8">CBS 14171</strain>
    </source>
</reference>
<accession>A0ABP0ZQ07</accession>
<evidence type="ECO:0000259" key="6">
    <source>
        <dbReference type="Pfam" id="PF04389"/>
    </source>
</evidence>
<proteinExistence type="inferred from homology"/>
<dbReference type="PANTHER" id="PTHR10404:SF46">
    <property type="entry name" value="VACUOLAR PROTEIN SORTING-ASSOCIATED PROTEIN 70"/>
    <property type="match status" value="1"/>
</dbReference>
<gene>
    <name evidence="7" type="ORF">LODBEIA_P35140</name>
</gene>
<dbReference type="InterPro" id="IPR036757">
    <property type="entry name" value="TFR-like_dimer_dom_sf"/>
</dbReference>
<evidence type="ECO:0000256" key="3">
    <source>
        <dbReference type="SAM" id="Phobius"/>
    </source>
</evidence>
<keyword evidence="3" id="KW-0472">Membrane</keyword>
<dbReference type="InterPro" id="IPR039373">
    <property type="entry name" value="Peptidase_M28B"/>
</dbReference>
<dbReference type="InterPro" id="IPR046450">
    <property type="entry name" value="PA_dom_sf"/>
</dbReference>
<dbReference type="InterPro" id="IPR007365">
    <property type="entry name" value="TFR-like_dimer_dom"/>
</dbReference>
<dbReference type="CDD" id="cd02121">
    <property type="entry name" value="PA_GCPII_like"/>
    <property type="match status" value="1"/>
</dbReference>
<keyword evidence="3" id="KW-0812">Transmembrane</keyword>
<dbReference type="Pfam" id="PF04253">
    <property type="entry name" value="TFR_dimer"/>
    <property type="match status" value="1"/>
</dbReference>
<evidence type="ECO:0000256" key="2">
    <source>
        <dbReference type="SAM" id="MobiDB-lite"/>
    </source>
</evidence>
<keyword evidence="8" id="KW-1185">Reference proteome</keyword>
<evidence type="ECO:0000313" key="8">
    <source>
        <dbReference type="Proteomes" id="UP001497383"/>
    </source>
</evidence>
<keyword evidence="3" id="KW-1133">Transmembrane helix</keyword>
<name>A0ABP0ZQ07_9ASCO</name>
<dbReference type="Gene3D" id="1.20.930.40">
    <property type="entry name" value="Transferrin receptor-like, dimerisation domain"/>
    <property type="match status" value="1"/>
</dbReference>
<dbReference type="SUPFAM" id="SSF52025">
    <property type="entry name" value="PA domain"/>
    <property type="match status" value="1"/>
</dbReference>
<dbReference type="Pfam" id="PF04389">
    <property type="entry name" value="Peptidase_M28"/>
    <property type="match status" value="1"/>
</dbReference>